<evidence type="ECO:0000313" key="2">
    <source>
        <dbReference type="Proteomes" id="UP000292958"/>
    </source>
</evidence>
<dbReference type="AlphaFoldDB" id="A0A4Q7YRC0"/>
<dbReference type="RefSeq" id="WP_130418415.1">
    <property type="nucleotide sequence ID" value="NZ_SHKW01000001.1"/>
</dbReference>
<accession>A0A4Q7YRC0</accession>
<sequence length="118" mass="13049">MSTTAPKRIEIDSSEAPASKKKILAEGEAQTLDSSTCWVTNDTNTTYIVYMLHDNGFIDQIWGQPPGMTVGIPPTWKVKIWPCNGDDFYWGDTDGHYSYTAIAGLTTRAGSFNFSQMS</sequence>
<dbReference type="OrthoDB" id="9971740at2"/>
<dbReference type="EMBL" id="SHKW01000001">
    <property type="protein sequence ID" value="RZU40332.1"/>
    <property type="molecule type" value="Genomic_DNA"/>
</dbReference>
<name>A0A4Q7YRC0_9BACT</name>
<comment type="caution">
    <text evidence="1">The sequence shown here is derived from an EMBL/GenBank/DDBJ whole genome shotgun (WGS) entry which is preliminary data.</text>
</comment>
<evidence type="ECO:0000313" key="1">
    <source>
        <dbReference type="EMBL" id="RZU40332.1"/>
    </source>
</evidence>
<keyword evidence="2" id="KW-1185">Reference proteome</keyword>
<dbReference type="Proteomes" id="UP000292958">
    <property type="component" value="Unassembled WGS sequence"/>
</dbReference>
<reference evidence="1 2" key="1">
    <citation type="submission" date="2019-02" db="EMBL/GenBank/DDBJ databases">
        <title>Genomic Encyclopedia of Archaeal and Bacterial Type Strains, Phase II (KMG-II): from individual species to whole genera.</title>
        <authorList>
            <person name="Goeker M."/>
        </authorList>
    </citation>
    <scope>NUCLEOTIDE SEQUENCE [LARGE SCALE GENOMIC DNA]</scope>
    <source>
        <strain evidence="1 2">DSM 18101</strain>
    </source>
</reference>
<organism evidence="1 2">
    <name type="scientific">Edaphobacter modestus</name>
    <dbReference type="NCBI Taxonomy" id="388466"/>
    <lineage>
        <taxon>Bacteria</taxon>
        <taxon>Pseudomonadati</taxon>
        <taxon>Acidobacteriota</taxon>
        <taxon>Terriglobia</taxon>
        <taxon>Terriglobales</taxon>
        <taxon>Acidobacteriaceae</taxon>
        <taxon>Edaphobacter</taxon>
    </lineage>
</organism>
<gene>
    <name evidence="1" type="ORF">BDD14_1781</name>
</gene>
<protein>
    <submittedName>
        <fullName evidence="1">Uncharacterized protein</fullName>
    </submittedName>
</protein>
<proteinExistence type="predicted"/>